<dbReference type="eggNOG" id="COG3087">
    <property type="taxonomic scope" value="Bacteria"/>
</dbReference>
<feature type="region of interest" description="Disordered" evidence="1">
    <location>
        <begin position="1"/>
        <end position="103"/>
    </location>
</feature>
<dbReference type="STRING" id="1249627.D779_3814"/>
<dbReference type="InterPro" id="IPR052521">
    <property type="entry name" value="Cell_div_SPOR-domain"/>
</dbReference>
<dbReference type="SUPFAM" id="SSF110997">
    <property type="entry name" value="Sporulation related repeat"/>
    <property type="match status" value="1"/>
</dbReference>
<feature type="compositionally biased region" description="Pro residues" evidence="1">
    <location>
        <begin position="59"/>
        <end position="76"/>
    </location>
</feature>
<evidence type="ECO:0000313" key="4">
    <source>
        <dbReference type="Proteomes" id="UP000019460"/>
    </source>
</evidence>
<reference evidence="3 4" key="1">
    <citation type="submission" date="2012-11" db="EMBL/GenBank/DDBJ databases">
        <title>Genome assembly of Thiorhodococcus sp. AK35.</title>
        <authorList>
            <person name="Nupur N."/>
            <person name="Khatri I."/>
            <person name="Subramanian S."/>
            <person name="Pinnaka A."/>
        </authorList>
    </citation>
    <scope>NUCLEOTIDE SEQUENCE [LARGE SCALE GENOMIC DNA]</scope>
    <source>
        <strain evidence="3 4">AK35</strain>
    </source>
</reference>
<dbReference type="InterPro" id="IPR036680">
    <property type="entry name" value="SPOR-like_sf"/>
</dbReference>
<name>W9VBE2_9GAMM</name>
<dbReference type="GO" id="GO:0032506">
    <property type="term" value="P:cytokinetic process"/>
    <property type="evidence" value="ECO:0007669"/>
    <property type="project" value="TreeGrafter"/>
</dbReference>
<protein>
    <recommendedName>
        <fullName evidence="2">SPOR domain-containing protein</fullName>
    </recommendedName>
</protein>
<dbReference type="Pfam" id="PF05036">
    <property type="entry name" value="SPOR"/>
    <property type="match status" value="1"/>
</dbReference>
<keyword evidence="4" id="KW-1185">Reference proteome</keyword>
<evidence type="ECO:0000313" key="3">
    <source>
        <dbReference type="EMBL" id="EXJ13342.1"/>
    </source>
</evidence>
<dbReference type="AlphaFoldDB" id="W9VBE2"/>
<organism evidence="3 4">
    <name type="scientific">Imhoffiella purpurea</name>
    <dbReference type="NCBI Taxonomy" id="1249627"/>
    <lineage>
        <taxon>Bacteria</taxon>
        <taxon>Pseudomonadati</taxon>
        <taxon>Pseudomonadota</taxon>
        <taxon>Gammaproteobacteria</taxon>
        <taxon>Chromatiales</taxon>
        <taxon>Chromatiaceae</taxon>
        <taxon>Imhoffiella</taxon>
    </lineage>
</organism>
<feature type="compositionally biased region" description="Low complexity" evidence="1">
    <location>
        <begin position="77"/>
        <end position="88"/>
    </location>
</feature>
<feature type="domain" description="SPOR" evidence="2">
    <location>
        <begin position="100"/>
        <end position="180"/>
    </location>
</feature>
<evidence type="ECO:0000256" key="1">
    <source>
        <dbReference type="SAM" id="MobiDB-lite"/>
    </source>
</evidence>
<sequence length="180" mass="19170">MGTALGVLATNILGSRQTERVESGETASRPAEESQPARVAPNFRFQEILSDDQVDIDSKPPPPPPPAPRPTPPSEPPKTAEQPVAKPQTPAPTPPVETVAPRKGGYILQVGSLSREADAERLKAQLALLGISTNIQTVTLSSGRTTHRVRTGAYANKQEMEKVRALLKANGKDSLAISIK</sequence>
<proteinExistence type="predicted"/>
<accession>W9VBE2</accession>
<comment type="caution">
    <text evidence="3">The sequence shown here is derived from an EMBL/GenBank/DDBJ whole genome shotgun (WGS) entry which is preliminary data.</text>
</comment>
<dbReference type="EMBL" id="AONC01000072">
    <property type="protein sequence ID" value="EXJ13342.1"/>
    <property type="molecule type" value="Genomic_DNA"/>
</dbReference>
<dbReference type="GO" id="GO:0042834">
    <property type="term" value="F:peptidoglycan binding"/>
    <property type="evidence" value="ECO:0007669"/>
    <property type="project" value="InterPro"/>
</dbReference>
<gene>
    <name evidence="3" type="ORF">D779_3814</name>
</gene>
<dbReference type="InterPro" id="IPR007730">
    <property type="entry name" value="SPOR-like_dom"/>
</dbReference>
<evidence type="ECO:0000259" key="2">
    <source>
        <dbReference type="PROSITE" id="PS51724"/>
    </source>
</evidence>
<dbReference type="Gene3D" id="3.30.70.1070">
    <property type="entry name" value="Sporulation related repeat"/>
    <property type="match status" value="1"/>
</dbReference>
<dbReference type="Proteomes" id="UP000019460">
    <property type="component" value="Unassembled WGS sequence"/>
</dbReference>
<dbReference type="PANTHER" id="PTHR38687">
    <property type="entry name" value="CELL DIVISION PROTEIN DEDD-RELATED"/>
    <property type="match status" value="1"/>
</dbReference>
<dbReference type="PROSITE" id="PS51724">
    <property type="entry name" value="SPOR"/>
    <property type="match status" value="1"/>
</dbReference>
<dbReference type="PANTHER" id="PTHR38687:SF1">
    <property type="entry name" value="CELL DIVISION PROTEIN DEDD"/>
    <property type="match status" value="1"/>
</dbReference>
<dbReference type="GO" id="GO:0030428">
    <property type="term" value="C:cell septum"/>
    <property type="evidence" value="ECO:0007669"/>
    <property type="project" value="TreeGrafter"/>
</dbReference>
<dbReference type="GO" id="GO:0032153">
    <property type="term" value="C:cell division site"/>
    <property type="evidence" value="ECO:0007669"/>
    <property type="project" value="TreeGrafter"/>
</dbReference>